<dbReference type="Proteomes" id="UP000184513">
    <property type="component" value="Unassembled WGS sequence"/>
</dbReference>
<evidence type="ECO:0000313" key="2">
    <source>
        <dbReference type="EMBL" id="SHM40371.1"/>
    </source>
</evidence>
<dbReference type="AlphaFoldDB" id="A0A1M7II18"/>
<organism evidence="2 3">
    <name type="scientific">Cyclobacterium lianum</name>
    <dbReference type="NCBI Taxonomy" id="388280"/>
    <lineage>
        <taxon>Bacteria</taxon>
        <taxon>Pseudomonadati</taxon>
        <taxon>Bacteroidota</taxon>
        <taxon>Cytophagia</taxon>
        <taxon>Cytophagales</taxon>
        <taxon>Cyclobacteriaceae</taxon>
        <taxon>Cyclobacterium</taxon>
    </lineage>
</organism>
<reference evidence="2 3" key="1">
    <citation type="submission" date="2016-11" db="EMBL/GenBank/DDBJ databases">
        <authorList>
            <person name="Jaros S."/>
            <person name="Januszkiewicz K."/>
            <person name="Wedrychowicz H."/>
        </authorList>
    </citation>
    <scope>NUCLEOTIDE SEQUENCE [LARGE SCALE GENOMIC DNA]</scope>
    <source>
        <strain evidence="2 3">CGMCC 1.6102</strain>
    </source>
</reference>
<evidence type="ECO:0000313" key="3">
    <source>
        <dbReference type="Proteomes" id="UP000184513"/>
    </source>
</evidence>
<dbReference type="EMBL" id="FRCY01000001">
    <property type="protein sequence ID" value="SHM40371.1"/>
    <property type="molecule type" value="Genomic_DNA"/>
</dbReference>
<keyword evidence="1" id="KW-0472">Membrane</keyword>
<dbReference type="RefSeq" id="WP_143155881.1">
    <property type="nucleotide sequence ID" value="NZ_FRCY01000001.1"/>
</dbReference>
<dbReference type="OrthoDB" id="812447at2"/>
<protein>
    <recommendedName>
        <fullName evidence="4">Por secretion system C-terminal sorting domain-containing protein</fullName>
    </recommendedName>
</protein>
<name>A0A1M7II18_9BACT</name>
<keyword evidence="1" id="KW-0812">Transmembrane</keyword>
<accession>A0A1M7II18</accession>
<proteinExistence type="predicted"/>
<feature type="transmembrane region" description="Helical" evidence="1">
    <location>
        <begin position="12"/>
        <end position="37"/>
    </location>
</feature>
<sequence length="779" mass="87108">MDIFYKERTLKTVHGLLIVRIAVLFGLLFVIGFTAYAQIPLSTFSYRSALPEGGQGDWDDPASWQVYDGTAWTAASLPPNRDNDVFIIKGNEIRLTGNEEVNNLYLFGAADAGKKLNLQTFDLDVYGGLHSFHVVGADYNLFDSAWLGDDWIYPEEGRIVFRGNSRIVVDRNSWSGQNLASRYTVVFYPNPDQELVVNAVFKASNFLIQSGTVRQTVNYNGSPASSTFSFTTDDVFGTEDFGEFRIAPGATLISETTREFNQILRRSDTKPASSFILEEGANLVLQGEEPIIDAVNVVLDGNVFYAADGATQGFLKASMAESQSDFLYQNLYFQGLATKVLPDELSVQGDMVYVSGGQVTGFDTELQLTGNVDQELNIPGLELSGLLLDKLSGTVNLRHRLTIFETFNQVAGTINFHDQDLTLEFGSTGIYSYSGGKWLNLGKLYYENLPLILDDSNATFPIYDTVFDAPRHLVLEGNLSGSAQAIEISYIEAPGLTYDPEFSDHGEVVVYHLNSFFELNTVGTATNEISAWILAEDLAVQDIDHLRIVGAGEQAIGDHVSASLRDGMLWAGRLFEFDEAQTSFLTIGSISELSVLPVEWLDFEAILIGDRVRLTWKSTSENLIEYTVSRSDGEKPEFFPIGTFQEERNGITITFEDRFFPIDKPFWYYQVSAMEDQSEISYSPVIRVSNPFYARQNPSIFPNPYQSGDINLQLGDMQDIRTVQVWSMKGVDYQTLFFKEEFDSPMVEMYLKELPPGTYLIQLRSLGEIHTIKWQKGSP</sequence>
<keyword evidence="1" id="KW-1133">Transmembrane helix</keyword>
<evidence type="ECO:0008006" key="4">
    <source>
        <dbReference type="Google" id="ProtNLM"/>
    </source>
</evidence>
<evidence type="ECO:0000256" key="1">
    <source>
        <dbReference type="SAM" id="Phobius"/>
    </source>
</evidence>
<dbReference type="STRING" id="388280.SAMN04488057_101339"/>
<gene>
    <name evidence="2" type="ORF">SAMN04488057_101339</name>
</gene>
<keyword evidence="3" id="KW-1185">Reference proteome</keyword>